<dbReference type="SFLD" id="SFLDG01019">
    <property type="entry name" value="Terpene_Cyclase_Like_1_C_Termi"/>
    <property type="match status" value="1"/>
</dbReference>
<feature type="domain" description="Terpene synthase N-terminal" evidence="5">
    <location>
        <begin position="55"/>
        <end position="197"/>
    </location>
</feature>
<dbReference type="InterPro" id="IPR044814">
    <property type="entry name" value="Terpene_cyclase_plant_C1"/>
</dbReference>
<accession>A0A9E8GEC8</accession>
<dbReference type="GO" id="GO:0010333">
    <property type="term" value="F:terpene synthase activity"/>
    <property type="evidence" value="ECO:0007669"/>
    <property type="project" value="InterPro"/>
</dbReference>
<organism evidence="7">
    <name type="scientific">Paeonia delavayi</name>
    <name type="common">Delavay's tree peony</name>
    <dbReference type="NCBI Taxonomy" id="40707"/>
    <lineage>
        <taxon>Eukaryota</taxon>
        <taxon>Viridiplantae</taxon>
        <taxon>Streptophyta</taxon>
        <taxon>Embryophyta</taxon>
        <taxon>Tracheophyta</taxon>
        <taxon>Spermatophyta</taxon>
        <taxon>Magnoliopsida</taxon>
        <taxon>eudicotyledons</taxon>
        <taxon>Gunneridae</taxon>
        <taxon>Pentapetalae</taxon>
        <taxon>Saxifragales</taxon>
        <taxon>Paeoniaceae</taxon>
        <taxon>Paeonia</taxon>
    </lineage>
</organism>
<dbReference type="Pfam" id="PF01397">
    <property type="entry name" value="Terpene_synth"/>
    <property type="match status" value="1"/>
</dbReference>
<sequence length="562" mass="64548">MAYSSASSAFWRCQISTNLTSNPSAKKWNLAQDHSSIASKFTCSIRRGDAQHQAIIATPLQDKIKEARHVLMSKIVEDPFQSLVMIDTIQRLGIAHHFQEEVKTLLQKQYVGGHCLNRHDLHEVALTFRLLRQQGYHVPADVFNKFMDKNGHLEQKLSQELKGLIGLYEAAQLSIPGEDILDQAANLCNSLLMSGLNLNESEARVVETTLKYPYHRSLSRFMPQNFISGSQGEEEWIHVVQDLAILDYKMVQPIYHKEMRQISLWWKDLGLAKELKFARNQPLKWYMWSTAVLADPRFTEQRVDLTKPISFIYIIDDIFDVYGTLDELTLFTEAVTRWDTSKVDHLPDYMKTCFKALYDITNEIGCKFCVEHGWNPIETLKKTWVSLCNAFLVEAKWFNSKHLPEAEEYLRNGIISSGVHVVLVHLFFLLGGEGISNENIDVIKGDTMPGIIYFTAKILRLYDDLGSAKDENQDGHDGSYVEYYMKEHQGCSVESAREYTLHMISDAWKCLNKECLSPNPFSTSFINASLNVARMVPLMYTYDDNHNLPSLKEHMKSFLYKT</sequence>
<dbReference type="GO" id="GO:0000287">
    <property type="term" value="F:magnesium ion binding"/>
    <property type="evidence" value="ECO:0007669"/>
    <property type="project" value="InterPro"/>
</dbReference>
<reference evidence="7" key="1">
    <citation type="journal article" date="2022" name="Hortic Res">
        <title>Biogenesis of flavor-related linalool is diverged and genetically conserved in tree peony (Paeonia x suffruticosa).</title>
        <authorList>
            <person name="Li S."/>
            <person name="Zhang L."/>
            <person name="Sun M."/>
            <person name="Lv M."/>
            <person name="Yang Y."/>
            <person name="Xu W."/>
            <person name="Wang L."/>
        </authorList>
    </citation>
    <scope>NUCLEOTIDE SEQUENCE</scope>
</reference>
<proteinExistence type="evidence at transcript level"/>
<evidence type="ECO:0000313" key="7">
    <source>
        <dbReference type="EMBL" id="UZT70946.1"/>
    </source>
</evidence>
<dbReference type="SUPFAM" id="SSF48239">
    <property type="entry name" value="Terpenoid cyclases/Protein prenyltransferases"/>
    <property type="match status" value="1"/>
</dbReference>
<dbReference type="InterPro" id="IPR005630">
    <property type="entry name" value="Terpene_synthase_metal-bd"/>
</dbReference>
<keyword evidence="3" id="KW-0460">Magnesium</keyword>
<comment type="cofactor">
    <cofactor evidence="1">
        <name>Mg(2+)</name>
        <dbReference type="ChEBI" id="CHEBI:18420"/>
    </cofactor>
</comment>
<dbReference type="Gene3D" id="1.10.600.10">
    <property type="entry name" value="Farnesyl Diphosphate Synthase"/>
    <property type="match status" value="1"/>
</dbReference>
<dbReference type="GO" id="GO:0016102">
    <property type="term" value="P:diterpenoid biosynthetic process"/>
    <property type="evidence" value="ECO:0007669"/>
    <property type="project" value="InterPro"/>
</dbReference>
<dbReference type="InterPro" id="IPR008930">
    <property type="entry name" value="Terpenoid_cyclase/PrenylTrfase"/>
</dbReference>
<dbReference type="SMR" id="A0A9E8GEC8"/>
<dbReference type="Gene3D" id="1.50.10.130">
    <property type="entry name" value="Terpene synthase, N-terminal domain"/>
    <property type="match status" value="1"/>
</dbReference>
<dbReference type="PANTHER" id="PTHR31225:SF0">
    <property type="entry name" value="S-(+)-LINALOOL SYNTHASE, CHLOROPLASTIC"/>
    <property type="match status" value="1"/>
</dbReference>
<dbReference type="InterPro" id="IPR036965">
    <property type="entry name" value="Terpene_synth_N_sf"/>
</dbReference>
<dbReference type="InterPro" id="IPR050148">
    <property type="entry name" value="Terpene_synthase-like"/>
</dbReference>
<dbReference type="InterPro" id="IPR008949">
    <property type="entry name" value="Isoprenoid_synthase_dom_sf"/>
</dbReference>
<evidence type="ECO:0000259" key="5">
    <source>
        <dbReference type="Pfam" id="PF01397"/>
    </source>
</evidence>
<dbReference type="FunFam" id="1.10.600.10:FF:000007">
    <property type="entry name" value="Isoprene synthase, chloroplastic"/>
    <property type="match status" value="1"/>
</dbReference>
<keyword evidence="4" id="KW-0456">Lyase</keyword>
<evidence type="ECO:0000259" key="6">
    <source>
        <dbReference type="Pfam" id="PF03936"/>
    </source>
</evidence>
<evidence type="ECO:0000256" key="2">
    <source>
        <dbReference type="ARBA" id="ARBA00022723"/>
    </source>
</evidence>
<dbReference type="SFLD" id="SFLDS00005">
    <property type="entry name" value="Isoprenoid_Synthase_Type_I"/>
    <property type="match status" value="1"/>
</dbReference>
<dbReference type="EMBL" id="OM316806">
    <property type="protein sequence ID" value="UZT70946.1"/>
    <property type="molecule type" value="mRNA"/>
</dbReference>
<dbReference type="SUPFAM" id="SSF48576">
    <property type="entry name" value="Terpenoid synthases"/>
    <property type="match status" value="1"/>
</dbReference>
<evidence type="ECO:0000256" key="1">
    <source>
        <dbReference type="ARBA" id="ARBA00001946"/>
    </source>
</evidence>
<dbReference type="PANTHER" id="PTHR31225">
    <property type="entry name" value="OS04G0344100 PROTEIN-RELATED"/>
    <property type="match status" value="1"/>
</dbReference>
<dbReference type="Pfam" id="PF03936">
    <property type="entry name" value="Terpene_synth_C"/>
    <property type="match status" value="1"/>
</dbReference>
<protein>
    <submittedName>
        <fullName evidence="7">Terpene synthase 1</fullName>
    </submittedName>
</protein>
<keyword evidence="2" id="KW-0479">Metal-binding</keyword>
<dbReference type="CDD" id="cd00684">
    <property type="entry name" value="Terpene_cyclase_plant_C1"/>
    <property type="match status" value="1"/>
</dbReference>
<name>A0A9E8GEC8_9MAGN</name>
<evidence type="ECO:0000256" key="4">
    <source>
        <dbReference type="ARBA" id="ARBA00023239"/>
    </source>
</evidence>
<evidence type="ECO:0000256" key="3">
    <source>
        <dbReference type="ARBA" id="ARBA00022842"/>
    </source>
</evidence>
<dbReference type="InterPro" id="IPR034741">
    <property type="entry name" value="Terpene_cyclase-like_1_C"/>
</dbReference>
<dbReference type="AlphaFoldDB" id="A0A9E8GEC8"/>
<feature type="domain" description="Terpene synthase metal-binding" evidence="6">
    <location>
        <begin position="267"/>
        <end position="509"/>
    </location>
</feature>
<dbReference type="InterPro" id="IPR001906">
    <property type="entry name" value="Terpene_synth_N"/>
</dbReference>